<dbReference type="AlphaFoldDB" id="A0A1D9G1N5"/>
<accession>A0A1D9G1N5</accession>
<dbReference type="EMBL" id="CP017708">
    <property type="protein sequence ID" value="AOY81444.1"/>
    <property type="molecule type" value="Genomic_DNA"/>
</dbReference>
<reference evidence="3" key="1">
    <citation type="submission" date="2016-10" db="EMBL/GenBank/DDBJ databases">
        <title>Comparative genomics uncovers the prolific and rare metabolic potential of the cyanobacterial genus Moorea.</title>
        <authorList>
            <person name="Leao T."/>
            <person name="Castelao G."/>
            <person name="Korobeynikov A."/>
            <person name="Monroe E.A."/>
            <person name="Podell S."/>
            <person name="Glukhov E."/>
            <person name="Allen E."/>
            <person name="Gerwick W.H."/>
            <person name="Gerwick L."/>
        </authorList>
    </citation>
    <scope>NUCLEOTIDE SEQUENCE [LARGE SCALE GENOMIC DNA]</scope>
    <source>
        <strain evidence="3">JHB</strain>
    </source>
</reference>
<dbReference type="SUPFAM" id="SSF158997">
    <property type="entry name" value="Trm112p-like"/>
    <property type="match status" value="1"/>
</dbReference>
<dbReference type="SUPFAM" id="SSF53335">
    <property type="entry name" value="S-adenosyl-L-methionine-dependent methyltransferases"/>
    <property type="match status" value="1"/>
</dbReference>
<protein>
    <submittedName>
        <fullName evidence="2">Class I SAM-dependent methyltransferase</fullName>
    </submittedName>
</protein>
<dbReference type="InterPro" id="IPR013216">
    <property type="entry name" value="Methyltransf_11"/>
</dbReference>
<dbReference type="Pfam" id="PF08241">
    <property type="entry name" value="Methyltransf_11"/>
    <property type="match status" value="1"/>
</dbReference>
<evidence type="ECO:0000259" key="1">
    <source>
        <dbReference type="Pfam" id="PF08241"/>
    </source>
</evidence>
<keyword evidence="2" id="KW-0489">Methyltransferase</keyword>
<name>A0A1D9G1N5_MOOP1</name>
<feature type="domain" description="Methyltransferase type 11" evidence="1">
    <location>
        <begin position="158"/>
        <end position="205"/>
    </location>
</feature>
<dbReference type="CDD" id="cd02440">
    <property type="entry name" value="AdoMet_MTases"/>
    <property type="match status" value="1"/>
</dbReference>
<keyword evidence="2" id="KW-0808">Transferase</keyword>
<dbReference type="InterPro" id="IPR029063">
    <property type="entry name" value="SAM-dependent_MTases_sf"/>
</dbReference>
<gene>
    <name evidence="2" type="ORF">BJP36_17530</name>
</gene>
<evidence type="ECO:0000313" key="3">
    <source>
        <dbReference type="Proteomes" id="UP000176944"/>
    </source>
</evidence>
<sequence>MTNQNIINNAEINLSSSTQDLLCCPCCLSSLESIKNQLRCTNYQCQKNYPVVQDKPILINESSSIFKIKNFLNPENADLNPKPKLERIAINLIPSIILNLKGKRNYKKFTELLLKQTDSPKVLIIGGSVIGQGMEELLSVPAIEIIESDVAYDSRIAVIFDSHNIPFKDNSFDGVIIQAVLEHVVDPSRCVEEIHRVLKKDGLVYSETPFMQQVHLGRYDFTRFTHLGHRRLFRKFEEICSGAVCGPGMALAWSYQYFLLSFVKTPMARSLIKVIARLTSFWLKYFDYYLIDKSGTFDSASGFYFMGKKSEKILDDTELITLYRGTQASSF</sequence>
<dbReference type="GO" id="GO:0008757">
    <property type="term" value="F:S-adenosylmethionine-dependent methyltransferase activity"/>
    <property type="evidence" value="ECO:0007669"/>
    <property type="project" value="InterPro"/>
</dbReference>
<proteinExistence type="predicted"/>
<organism evidence="2 3">
    <name type="scientific">Moorena producens (strain JHB)</name>
    <dbReference type="NCBI Taxonomy" id="1454205"/>
    <lineage>
        <taxon>Bacteria</taxon>
        <taxon>Bacillati</taxon>
        <taxon>Cyanobacteriota</taxon>
        <taxon>Cyanophyceae</taxon>
        <taxon>Coleofasciculales</taxon>
        <taxon>Coleofasciculaceae</taxon>
        <taxon>Moorena</taxon>
    </lineage>
</organism>
<dbReference type="GO" id="GO:0032259">
    <property type="term" value="P:methylation"/>
    <property type="evidence" value="ECO:0007669"/>
    <property type="project" value="UniProtKB-KW"/>
</dbReference>
<dbReference type="Gene3D" id="3.40.50.150">
    <property type="entry name" value="Vaccinia Virus protein VP39"/>
    <property type="match status" value="1"/>
</dbReference>
<evidence type="ECO:0000313" key="2">
    <source>
        <dbReference type="EMBL" id="AOY81444.1"/>
    </source>
</evidence>
<dbReference type="Proteomes" id="UP000176944">
    <property type="component" value="Chromosome"/>
</dbReference>